<gene>
    <name evidence="5" type="ORF">Vau01_069240</name>
</gene>
<feature type="domain" description="EAL" evidence="3">
    <location>
        <begin position="504"/>
        <end position="757"/>
    </location>
</feature>
<dbReference type="PANTHER" id="PTHR33121">
    <property type="entry name" value="CYCLIC DI-GMP PHOSPHODIESTERASE PDEF"/>
    <property type="match status" value="1"/>
</dbReference>
<feature type="transmembrane region" description="Helical" evidence="2">
    <location>
        <begin position="210"/>
        <end position="230"/>
    </location>
</feature>
<dbReference type="PROSITE" id="PS50887">
    <property type="entry name" value="GGDEF"/>
    <property type="match status" value="1"/>
</dbReference>
<dbReference type="SMART" id="SM00267">
    <property type="entry name" value="GGDEF"/>
    <property type="match status" value="1"/>
</dbReference>
<dbReference type="SUPFAM" id="SSF141868">
    <property type="entry name" value="EAL domain-like"/>
    <property type="match status" value="1"/>
</dbReference>
<comment type="caution">
    <text evidence="5">The sequence shown here is derived from an EMBL/GenBank/DDBJ whole genome shotgun (WGS) entry which is preliminary data.</text>
</comment>
<dbReference type="PROSITE" id="PS50883">
    <property type="entry name" value="EAL"/>
    <property type="match status" value="1"/>
</dbReference>
<feature type="transmembrane region" description="Helical" evidence="2">
    <location>
        <begin position="116"/>
        <end position="133"/>
    </location>
</feature>
<dbReference type="SMART" id="SM00052">
    <property type="entry name" value="EAL"/>
    <property type="match status" value="1"/>
</dbReference>
<feature type="transmembrane region" description="Helical" evidence="2">
    <location>
        <begin position="272"/>
        <end position="294"/>
    </location>
</feature>
<dbReference type="InterPro" id="IPR050706">
    <property type="entry name" value="Cyclic-di-GMP_PDE-like"/>
</dbReference>
<feature type="transmembrane region" description="Helical" evidence="2">
    <location>
        <begin position="145"/>
        <end position="164"/>
    </location>
</feature>
<keyword evidence="2" id="KW-1133">Transmembrane helix</keyword>
<dbReference type="Gene3D" id="3.30.70.270">
    <property type="match status" value="1"/>
</dbReference>
<name>A0A8J3ZDT2_9ACTN</name>
<dbReference type="Pfam" id="PF00990">
    <property type="entry name" value="GGDEF"/>
    <property type="match status" value="1"/>
</dbReference>
<dbReference type="RefSeq" id="WP_204001636.1">
    <property type="nucleotide sequence ID" value="NZ_BOPG01000046.1"/>
</dbReference>
<organism evidence="5 6">
    <name type="scientific">Virgisporangium aurantiacum</name>
    <dbReference type="NCBI Taxonomy" id="175570"/>
    <lineage>
        <taxon>Bacteria</taxon>
        <taxon>Bacillati</taxon>
        <taxon>Actinomycetota</taxon>
        <taxon>Actinomycetes</taxon>
        <taxon>Micromonosporales</taxon>
        <taxon>Micromonosporaceae</taxon>
        <taxon>Virgisporangium</taxon>
    </lineage>
</organism>
<evidence type="ECO:0000259" key="3">
    <source>
        <dbReference type="PROSITE" id="PS50883"/>
    </source>
</evidence>
<reference evidence="5" key="1">
    <citation type="submission" date="2021-01" db="EMBL/GenBank/DDBJ databases">
        <title>Whole genome shotgun sequence of Virgisporangium aurantiacum NBRC 16421.</title>
        <authorList>
            <person name="Komaki H."/>
            <person name="Tamura T."/>
        </authorList>
    </citation>
    <scope>NUCLEOTIDE SEQUENCE</scope>
    <source>
        <strain evidence="5">NBRC 16421</strain>
    </source>
</reference>
<dbReference type="GO" id="GO:0071111">
    <property type="term" value="F:cyclic-guanylate-specific phosphodiesterase activity"/>
    <property type="evidence" value="ECO:0007669"/>
    <property type="project" value="InterPro"/>
</dbReference>
<evidence type="ECO:0000256" key="2">
    <source>
        <dbReference type="SAM" id="Phobius"/>
    </source>
</evidence>
<feature type="transmembrane region" description="Helical" evidence="2">
    <location>
        <begin position="80"/>
        <end position="100"/>
    </location>
</feature>
<dbReference type="PANTHER" id="PTHR33121:SF70">
    <property type="entry name" value="SIGNALING PROTEIN YKOW"/>
    <property type="match status" value="1"/>
</dbReference>
<dbReference type="AlphaFoldDB" id="A0A8J3ZDT2"/>
<accession>A0A8J3ZDT2</accession>
<evidence type="ECO:0008006" key="7">
    <source>
        <dbReference type="Google" id="ProtNLM"/>
    </source>
</evidence>
<feature type="compositionally biased region" description="Polar residues" evidence="1">
    <location>
        <begin position="758"/>
        <end position="773"/>
    </location>
</feature>
<dbReference type="InterPro" id="IPR000160">
    <property type="entry name" value="GGDEF_dom"/>
</dbReference>
<keyword evidence="2" id="KW-0472">Membrane</keyword>
<proteinExistence type="predicted"/>
<feature type="transmembrane region" description="Helical" evidence="2">
    <location>
        <begin position="54"/>
        <end position="73"/>
    </location>
</feature>
<keyword evidence="2" id="KW-0812">Transmembrane</keyword>
<feature type="region of interest" description="Disordered" evidence="1">
    <location>
        <begin position="755"/>
        <end position="779"/>
    </location>
</feature>
<feature type="transmembrane region" description="Helical" evidence="2">
    <location>
        <begin position="24"/>
        <end position="42"/>
    </location>
</feature>
<dbReference type="NCBIfam" id="TIGR00254">
    <property type="entry name" value="GGDEF"/>
    <property type="match status" value="1"/>
</dbReference>
<feature type="domain" description="GGDEF" evidence="4">
    <location>
        <begin position="362"/>
        <end position="495"/>
    </location>
</feature>
<dbReference type="CDD" id="cd01949">
    <property type="entry name" value="GGDEF"/>
    <property type="match status" value="1"/>
</dbReference>
<keyword evidence="6" id="KW-1185">Reference proteome</keyword>
<feature type="transmembrane region" description="Helical" evidence="2">
    <location>
        <begin position="184"/>
        <end position="203"/>
    </location>
</feature>
<sequence>MTPTTASTLSDRDDQVLASPTYRLAKGIIAGLGISYALSTLIPFSDRPAILDTAFYTLVLVAVCLLALARPLLVKRNRAAWLLVGLAVTSWSIGDIYWSIAFSDADEIPVPSPADVFYVGLYPLAYVGLILLARAGTRRLPASVWLDGIVSSLAAGAVFTALTLKDVLAQADTDKAASTLTNLSYPIGDLVLLVVSVAALAMVRWRPDPAWWLLGLGAGFFAVADTAYLFTLANNTYTDGNWVDGMWMIGLVFMALAGSAPRRGPAEEIRGFAALLVPILFSLAALLVLIVGTFVELHPVSIVLAAGCLVAAGVRTALTFEQTRELARTQIAANTDALSGLGNRRVLDAELPAQLENLPAGSYLVLAILSVDHMPDINSILGYGAGDAILNTVGARLRENLPSETVAARLGGTEMAVLRVVNAGGLNNVDRDTRTLVRAMASPVMAGEASVHIELSAGIAMAPLHATRPADLIRCAVDALRAAKQNSTEVEVYDPAGDIGNEFGSNMFADLLRAFDRGEFVTYYQPKIDVGTGRPAALEAVLRWHHPQLGVIDADRVRPFAARVGLTRQLTRVLLEAALNSCAAWRRQGVELGVAIDVTAADVLDAQLPYDLARLINKLGLPPPAVTLEISEEVLLIDARRTSTALGQFRHFGVRLALDHYGKSAPSLTRLRTTPVDELKLDPSFVAPMLDSPQDAAIVRSTIELAKSLNIVTVVEGVDSNELFKAVIEIGTAGVQGAALAPAMTADALRNWLGQMSPRPSSVGRTWTRDTPQPVSPRH</sequence>
<dbReference type="Pfam" id="PF00563">
    <property type="entry name" value="EAL"/>
    <property type="match status" value="1"/>
</dbReference>
<feature type="transmembrane region" description="Helical" evidence="2">
    <location>
        <begin position="242"/>
        <end position="260"/>
    </location>
</feature>
<dbReference type="SUPFAM" id="SSF55073">
    <property type="entry name" value="Nucleotide cyclase"/>
    <property type="match status" value="1"/>
</dbReference>
<dbReference type="EMBL" id="BOPG01000046">
    <property type="protein sequence ID" value="GIJ59408.1"/>
    <property type="molecule type" value="Genomic_DNA"/>
</dbReference>
<dbReference type="InterPro" id="IPR043128">
    <property type="entry name" value="Rev_trsase/Diguanyl_cyclase"/>
</dbReference>
<evidence type="ECO:0000313" key="5">
    <source>
        <dbReference type="EMBL" id="GIJ59408.1"/>
    </source>
</evidence>
<evidence type="ECO:0000256" key="1">
    <source>
        <dbReference type="SAM" id="MobiDB-lite"/>
    </source>
</evidence>
<dbReference type="Gene3D" id="3.20.20.450">
    <property type="entry name" value="EAL domain"/>
    <property type="match status" value="1"/>
</dbReference>
<dbReference type="InterPro" id="IPR035919">
    <property type="entry name" value="EAL_sf"/>
</dbReference>
<evidence type="ECO:0000259" key="4">
    <source>
        <dbReference type="PROSITE" id="PS50887"/>
    </source>
</evidence>
<dbReference type="InterPro" id="IPR029787">
    <property type="entry name" value="Nucleotide_cyclase"/>
</dbReference>
<dbReference type="InterPro" id="IPR001633">
    <property type="entry name" value="EAL_dom"/>
</dbReference>
<evidence type="ECO:0000313" key="6">
    <source>
        <dbReference type="Proteomes" id="UP000612585"/>
    </source>
</evidence>
<protein>
    <recommendedName>
        <fullName evidence="7">Diguanylate cyclase (GGDEF) domain-containing protein</fullName>
    </recommendedName>
</protein>
<dbReference type="CDD" id="cd01948">
    <property type="entry name" value="EAL"/>
    <property type="match status" value="1"/>
</dbReference>
<dbReference type="Proteomes" id="UP000612585">
    <property type="component" value="Unassembled WGS sequence"/>
</dbReference>